<keyword evidence="9" id="KW-0479">Metal-binding</keyword>
<dbReference type="GO" id="GO:0106261">
    <property type="term" value="F:tRNA uridine(34) acetyltransferase activity"/>
    <property type="evidence" value="ECO:0007669"/>
    <property type="project" value="UniProtKB-EC"/>
</dbReference>
<comment type="catalytic activity">
    <reaction evidence="15">
        <text>uridine(34) in tRNA + acetyl-CoA + S-adenosyl-L-methionine + H2O = 5-(carboxymethyl)uridine(34) in tRNA + 5'-deoxyadenosine + L-methionine + CoA + 2 H(+)</text>
        <dbReference type="Rhea" id="RHEA:61020"/>
        <dbReference type="Rhea" id="RHEA-COMP:10407"/>
        <dbReference type="Rhea" id="RHEA-COMP:11727"/>
        <dbReference type="ChEBI" id="CHEBI:15377"/>
        <dbReference type="ChEBI" id="CHEBI:15378"/>
        <dbReference type="ChEBI" id="CHEBI:17319"/>
        <dbReference type="ChEBI" id="CHEBI:57287"/>
        <dbReference type="ChEBI" id="CHEBI:57288"/>
        <dbReference type="ChEBI" id="CHEBI:57844"/>
        <dbReference type="ChEBI" id="CHEBI:59789"/>
        <dbReference type="ChEBI" id="CHEBI:65315"/>
        <dbReference type="ChEBI" id="CHEBI:74882"/>
        <dbReference type="EC" id="2.3.1.311"/>
    </reaction>
    <physiologicalReaction direction="left-to-right" evidence="15">
        <dbReference type="Rhea" id="RHEA:61021"/>
    </physiologicalReaction>
</comment>
<keyword evidence="6" id="KW-0808">Transferase</keyword>
<keyword evidence="4" id="KW-0004">4Fe-4S</keyword>
<evidence type="ECO:0000256" key="1">
    <source>
        <dbReference type="ARBA" id="ARBA00001966"/>
    </source>
</evidence>
<evidence type="ECO:0000256" key="4">
    <source>
        <dbReference type="ARBA" id="ARBA00022485"/>
    </source>
</evidence>
<dbReference type="EC" id="2.3.1.311" evidence="14"/>
<dbReference type="InterPro" id="IPR007197">
    <property type="entry name" value="rSAM"/>
</dbReference>
<protein>
    <recommendedName>
        <fullName evidence="14">tRNA carboxymethyluridine synthase</fullName>
        <ecNumber evidence="14">2.3.1.311</ecNumber>
    </recommendedName>
</protein>
<comment type="similarity">
    <text evidence="3">Belongs to the ELP3 family.</text>
</comment>
<sequence>MKFLTDKQLNSNKKIIIEIILKLAITSFKSEEELSRYLFKKAGEADIGIFSKSQLISAYRKFKASGDIKLSEDQEKLVNFSLRRKKVRTLSGVTPVTVLTEAYYCPGNCIFCPSESKMPKSYLSKEPGAQRAKNNKFDPYLQTFNRLVALYETGHSTDKVELIILGGTWTAYPNGYRIWFIKRCFDALNEFAPLQTPEYLAASNRRAVEKIGSWQELHAAHRKNETAKTRCVGLSVETRPDYVSVKEAIGMRRLGVTKVQIGVQSLNDKVLRLNCRGHTAAQTKKAFTLLRSFGFKIQAHWMANLYGSSPKRDVIDFKKLFRLQNFRPDELKIYPCSLLTKTRLFEYYKKGLWTPYSYTELLSVITGVLPATPRYCRITRIFRDIPSEYIIEGVRNSNFRQLAETKLQSLGVRCIDIRSREIRNAKISWETLKLKKTRYKTANTTELFLEYITPKDELVGFLRLSLPQKKNTFPELANSAIIREVHVYGEALEMGVEYSGKAQHAGIGKNLINLAKKLAYKKGYKDLAVISSVGTREYYKRLGFYMGALYQHLSLV</sequence>
<proteinExistence type="inferred from homology"/>
<evidence type="ECO:0000256" key="6">
    <source>
        <dbReference type="ARBA" id="ARBA00022679"/>
    </source>
</evidence>
<dbReference type="GO" id="GO:0051539">
    <property type="term" value="F:4 iron, 4 sulfur cluster binding"/>
    <property type="evidence" value="ECO:0007669"/>
    <property type="project" value="UniProtKB-KW"/>
</dbReference>
<dbReference type="NCBIfam" id="TIGR01211">
    <property type="entry name" value="ELP3"/>
    <property type="match status" value="1"/>
</dbReference>
<evidence type="ECO:0000256" key="2">
    <source>
        <dbReference type="ARBA" id="ARBA00005217"/>
    </source>
</evidence>
<dbReference type="InterPro" id="IPR016181">
    <property type="entry name" value="Acyl_CoA_acyltransferase"/>
</dbReference>
<dbReference type="EMBL" id="MEVT01000005">
    <property type="protein sequence ID" value="OGC63637.1"/>
    <property type="molecule type" value="Genomic_DNA"/>
</dbReference>
<dbReference type="Pfam" id="PF16199">
    <property type="entry name" value="Radical_SAM_C"/>
    <property type="match status" value="1"/>
</dbReference>
<dbReference type="InterPro" id="IPR006638">
    <property type="entry name" value="Elp3/MiaA/NifB-like_rSAM"/>
</dbReference>
<evidence type="ECO:0000256" key="13">
    <source>
        <dbReference type="ARBA" id="ARBA00023315"/>
    </source>
</evidence>
<evidence type="ECO:0000256" key="11">
    <source>
        <dbReference type="ARBA" id="ARBA00023004"/>
    </source>
</evidence>
<feature type="domain" description="Elp3/MiaA/NifB-like radical SAM core" evidence="16">
    <location>
        <begin position="95"/>
        <end position="367"/>
    </location>
</feature>
<evidence type="ECO:0000256" key="8">
    <source>
        <dbReference type="ARBA" id="ARBA00022694"/>
    </source>
</evidence>
<keyword evidence="11" id="KW-0408">Iron</keyword>
<name>A0A1F4W2K0_UNCKA</name>
<comment type="cofactor">
    <cofactor evidence="1">
        <name>[4Fe-4S] cluster</name>
        <dbReference type="ChEBI" id="CHEBI:49883"/>
    </cofactor>
</comment>
<evidence type="ECO:0000256" key="5">
    <source>
        <dbReference type="ARBA" id="ARBA00022555"/>
    </source>
</evidence>
<dbReference type="InterPro" id="IPR039661">
    <property type="entry name" value="ELP3"/>
</dbReference>
<dbReference type="SUPFAM" id="SSF55729">
    <property type="entry name" value="Acyl-CoA N-acyltransferases (Nat)"/>
    <property type="match status" value="1"/>
</dbReference>
<dbReference type="PANTHER" id="PTHR11135:SF2">
    <property type="entry name" value="ELONGATOR COMPLEX PROTEIN 3"/>
    <property type="match status" value="1"/>
</dbReference>
<dbReference type="GO" id="GO:0005737">
    <property type="term" value="C:cytoplasm"/>
    <property type="evidence" value="ECO:0007669"/>
    <property type="project" value="TreeGrafter"/>
</dbReference>
<keyword evidence="5" id="KW-0820">tRNA-binding</keyword>
<reference evidence="17 18" key="1">
    <citation type="journal article" date="2016" name="Nat. Commun.">
        <title>Thousands of microbial genomes shed light on interconnected biogeochemical processes in an aquifer system.</title>
        <authorList>
            <person name="Anantharaman K."/>
            <person name="Brown C.T."/>
            <person name="Hug L.A."/>
            <person name="Sharon I."/>
            <person name="Castelle C.J."/>
            <person name="Probst A.J."/>
            <person name="Thomas B.C."/>
            <person name="Singh A."/>
            <person name="Wilkins M.J."/>
            <person name="Karaoz U."/>
            <person name="Brodie E.L."/>
            <person name="Williams K.H."/>
            <person name="Hubbard S.S."/>
            <person name="Banfield J.F."/>
        </authorList>
    </citation>
    <scope>NUCLEOTIDE SEQUENCE [LARGE SCALE GENOMIC DNA]</scope>
</reference>
<evidence type="ECO:0000313" key="18">
    <source>
        <dbReference type="Proteomes" id="UP000176614"/>
    </source>
</evidence>
<dbReference type="InterPro" id="IPR058240">
    <property type="entry name" value="rSAM_sf"/>
</dbReference>
<dbReference type="GO" id="GO:0000049">
    <property type="term" value="F:tRNA binding"/>
    <property type="evidence" value="ECO:0007669"/>
    <property type="project" value="UniProtKB-KW"/>
</dbReference>
<dbReference type="GO" id="GO:0046872">
    <property type="term" value="F:metal ion binding"/>
    <property type="evidence" value="ECO:0007669"/>
    <property type="project" value="UniProtKB-KW"/>
</dbReference>
<evidence type="ECO:0000256" key="3">
    <source>
        <dbReference type="ARBA" id="ARBA00005494"/>
    </source>
</evidence>
<accession>A0A1F4W2K0</accession>
<keyword evidence="10" id="KW-0694">RNA-binding</keyword>
<evidence type="ECO:0000259" key="16">
    <source>
        <dbReference type="SMART" id="SM00729"/>
    </source>
</evidence>
<keyword evidence="12" id="KW-0411">Iron-sulfur</keyword>
<dbReference type="InterPro" id="IPR032432">
    <property type="entry name" value="Radical_SAM_C"/>
</dbReference>
<organism evidence="17 18">
    <name type="scientific">candidate division WWE3 bacterium RIFOXYA2_FULL_46_9</name>
    <dbReference type="NCBI Taxonomy" id="1802636"/>
    <lineage>
        <taxon>Bacteria</taxon>
        <taxon>Katanobacteria</taxon>
    </lineage>
</organism>
<dbReference type="SFLD" id="SFLDF00344">
    <property type="entry name" value="ELP3-like"/>
    <property type="match status" value="1"/>
</dbReference>
<dbReference type="Proteomes" id="UP000176614">
    <property type="component" value="Unassembled WGS sequence"/>
</dbReference>
<dbReference type="GO" id="GO:0002926">
    <property type="term" value="P:tRNA wobble base 5-methoxycarbonylmethyl-2-thiouridinylation"/>
    <property type="evidence" value="ECO:0007669"/>
    <property type="project" value="TreeGrafter"/>
</dbReference>
<dbReference type="InterPro" id="IPR034687">
    <property type="entry name" value="ELP3-like"/>
</dbReference>
<dbReference type="Pfam" id="PF04055">
    <property type="entry name" value="Radical_SAM"/>
    <property type="match status" value="1"/>
</dbReference>
<dbReference type="SMART" id="SM00729">
    <property type="entry name" value="Elp3"/>
    <property type="match status" value="1"/>
</dbReference>
<evidence type="ECO:0000256" key="14">
    <source>
        <dbReference type="ARBA" id="ARBA00044771"/>
    </source>
</evidence>
<dbReference type="PANTHER" id="PTHR11135">
    <property type="entry name" value="HISTONE ACETYLTRANSFERASE-RELATED"/>
    <property type="match status" value="1"/>
</dbReference>
<evidence type="ECO:0000256" key="7">
    <source>
        <dbReference type="ARBA" id="ARBA00022691"/>
    </source>
</evidence>
<dbReference type="SUPFAM" id="SSF102114">
    <property type="entry name" value="Radical SAM enzymes"/>
    <property type="match status" value="1"/>
</dbReference>
<dbReference type="Gene3D" id="3.30.750.200">
    <property type="match status" value="1"/>
</dbReference>
<comment type="pathway">
    <text evidence="2">tRNA modification.</text>
</comment>
<evidence type="ECO:0000256" key="9">
    <source>
        <dbReference type="ARBA" id="ARBA00022723"/>
    </source>
</evidence>
<evidence type="ECO:0000256" key="12">
    <source>
        <dbReference type="ARBA" id="ARBA00023014"/>
    </source>
</evidence>
<evidence type="ECO:0000256" key="10">
    <source>
        <dbReference type="ARBA" id="ARBA00022884"/>
    </source>
</evidence>
<gene>
    <name evidence="17" type="ORF">A2264_04710</name>
</gene>
<dbReference type="AlphaFoldDB" id="A0A1F4W2K0"/>
<keyword evidence="13" id="KW-0012">Acyltransferase</keyword>
<evidence type="ECO:0000256" key="15">
    <source>
        <dbReference type="ARBA" id="ARBA00047372"/>
    </source>
</evidence>
<dbReference type="SFLD" id="SFLDS00029">
    <property type="entry name" value="Radical_SAM"/>
    <property type="match status" value="1"/>
</dbReference>
<keyword evidence="8" id="KW-0819">tRNA processing</keyword>
<dbReference type="GO" id="GO:0033588">
    <property type="term" value="C:elongator holoenzyme complex"/>
    <property type="evidence" value="ECO:0007669"/>
    <property type="project" value="TreeGrafter"/>
</dbReference>
<comment type="caution">
    <text evidence="17">The sequence shown here is derived from an EMBL/GenBank/DDBJ whole genome shotgun (WGS) entry which is preliminary data.</text>
</comment>
<dbReference type="Gene3D" id="3.40.630.30">
    <property type="match status" value="1"/>
</dbReference>
<evidence type="ECO:0000313" key="17">
    <source>
        <dbReference type="EMBL" id="OGC63637.1"/>
    </source>
</evidence>
<dbReference type="SFLD" id="SFLDG01086">
    <property type="entry name" value="elongater_protein-like"/>
    <property type="match status" value="1"/>
</dbReference>
<keyword evidence="7" id="KW-0949">S-adenosyl-L-methionine</keyword>